<evidence type="ECO:0000313" key="2">
    <source>
        <dbReference type="Proteomes" id="UP001328107"/>
    </source>
</evidence>
<dbReference type="AlphaFoldDB" id="A0AAN4Z7K6"/>
<proteinExistence type="predicted"/>
<protein>
    <submittedName>
        <fullName evidence="1">Uncharacterized protein</fullName>
    </submittedName>
</protein>
<gene>
    <name evidence="1" type="ORF">PMAYCL1PPCAC_06083</name>
</gene>
<evidence type="ECO:0000313" key="1">
    <source>
        <dbReference type="EMBL" id="GMR35888.1"/>
    </source>
</evidence>
<accession>A0AAN4Z7K6</accession>
<name>A0AAN4Z7K6_9BILA</name>
<dbReference type="Proteomes" id="UP001328107">
    <property type="component" value="Unassembled WGS sequence"/>
</dbReference>
<sequence>SLLFALFNTASASLASEIVKSRDLKRILEYVSPHELVDTVVQELFTDYPELVPEPKESAMLLEMMEMFPEAKKRPPPVEQVFLLKLQLVYWLTTDTEEFEQVEASYYDKFSLFHEFVETGEEIALREFKELSEEKRKEMKNRKGYAKEKIFAIVNELLEKKIASYEN</sequence>
<feature type="non-terminal residue" evidence="1">
    <location>
        <position position="1"/>
    </location>
</feature>
<comment type="caution">
    <text evidence="1">The sequence shown here is derived from an EMBL/GenBank/DDBJ whole genome shotgun (WGS) entry which is preliminary data.</text>
</comment>
<dbReference type="EMBL" id="BTRK01000002">
    <property type="protein sequence ID" value="GMR35888.1"/>
    <property type="molecule type" value="Genomic_DNA"/>
</dbReference>
<reference evidence="2" key="1">
    <citation type="submission" date="2022-10" db="EMBL/GenBank/DDBJ databases">
        <title>Genome assembly of Pristionchus species.</title>
        <authorList>
            <person name="Yoshida K."/>
            <person name="Sommer R.J."/>
        </authorList>
    </citation>
    <scope>NUCLEOTIDE SEQUENCE [LARGE SCALE GENOMIC DNA]</scope>
    <source>
        <strain evidence="2">RS5460</strain>
    </source>
</reference>
<keyword evidence="2" id="KW-1185">Reference proteome</keyword>
<organism evidence="1 2">
    <name type="scientific">Pristionchus mayeri</name>
    <dbReference type="NCBI Taxonomy" id="1317129"/>
    <lineage>
        <taxon>Eukaryota</taxon>
        <taxon>Metazoa</taxon>
        <taxon>Ecdysozoa</taxon>
        <taxon>Nematoda</taxon>
        <taxon>Chromadorea</taxon>
        <taxon>Rhabditida</taxon>
        <taxon>Rhabditina</taxon>
        <taxon>Diplogasteromorpha</taxon>
        <taxon>Diplogasteroidea</taxon>
        <taxon>Neodiplogasteridae</taxon>
        <taxon>Pristionchus</taxon>
    </lineage>
</organism>